<dbReference type="GO" id="GO:0005337">
    <property type="term" value="F:nucleoside transmembrane transporter activity"/>
    <property type="evidence" value="ECO:0007669"/>
    <property type="project" value="InterPro"/>
</dbReference>
<dbReference type="AlphaFoldDB" id="A0A9W5VCC3"/>
<evidence type="ECO:0000259" key="2">
    <source>
        <dbReference type="Pfam" id="PF07662"/>
    </source>
</evidence>
<accession>A0A9W5VCC3</accession>
<dbReference type="GO" id="GO:0015293">
    <property type="term" value="F:symporter activity"/>
    <property type="evidence" value="ECO:0007669"/>
    <property type="project" value="TreeGrafter"/>
</dbReference>
<comment type="caution">
    <text evidence="3">The sequence shown here is derived from an EMBL/GenBank/DDBJ whole genome shotgun (WGS) entry which is preliminary data.</text>
</comment>
<reference evidence="3 4" key="1">
    <citation type="submission" date="2012-12" db="EMBL/GenBank/DDBJ databases">
        <title>The Genome Sequence of Bacillus cereus ISP2954.</title>
        <authorList>
            <consortium name="The Broad Institute Genome Sequencing Platform"/>
            <consortium name="The Broad Institute Genome Sequencing Center for Infectious Disease"/>
            <person name="Feldgarden M."/>
            <person name="Van der Auwera G.A."/>
            <person name="Mahillon J."/>
            <person name="Duprez V."/>
            <person name="Timmery S."/>
            <person name="Mattelet C."/>
            <person name="Dierick K."/>
            <person name="Sun M."/>
            <person name="Yu Z."/>
            <person name="Zhu L."/>
            <person name="Hu X."/>
            <person name="Shank E.B."/>
            <person name="Swiecicka I."/>
            <person name="Hansen B.M."/>
            <person name="Andrup L."/>
            <person name="Walker B."/>
            <person name="Young S.K."/>
            <person name="Zeng Q."/>
            <person name="Gargeya S."/>
            <person name="Fitzgerald M."/>
            <person name="Haas B."/>
            <person name="Abouelleil A."/>
            <person name="Alvarado L."/>
            <person name="Arachchi H.M."/>
            <person name="Berlin A.M."/>
            <person name="Chapman S.B."/>
            <person name="Dewar J."/>
            <person name="Goldberg J."/>
            <person name="Griggs A."/>
            <person name="Gujja S."/>
            <person name="Hansen M."/>
            <person name="Howarth C."/>
            <person name="Imamovic A."/>
            <person name="Larimer J."/>
            <person name="McCowan C."/>
            <person name="Murphy C."/>
            <person name="Neiman D."/>
            <person name="Pearson M."/>
            <person name="Priest M."/>
            <person name="Roberts A."/>
            <person name="Saif S."/>
            <person name="Shea T."/>
            <person name="Sisk P."/>
            <person name="Sykes S."/>
            <person name="Wortman J."/>
            <person name="Nusbaum C."/>
            <person name="Birren B."/>
        </authorList>
    </citation>
    <scope>NUCLEOTIDE SEQUENCE [LARGE SCALE GENOMIC DNA]</scope>
    <source>
        <strain evidence="3 4">ISP2954</strain>
    </source>
</reference>
<proteinExistence type="predicted"/>
<feature type="domain" description="Concentrative nucleoside transporter C-terminal" evidence="2">
    <location>
        <begin position="1"/>
        <end position="85"/>
    </location>
</feature>
<name>A0A9W5VCC3_BACCE</name>
<organism evidence="3 4">
    <name type="scientific">Bacillus cereus ISP2954</name>
    <dbReference type="NCBI Taxonomy" id="1053215"/>
    <lineage>
        <taxon>Bacteria</taxon>
        <taxon>Bacillati</taxon>
        <taxon>Bacillota</taxon>
        <taxon>Bacilli</taxon>
        <taxon>Bacillales</taxon>
        <taxon>Bacillaceae</taxon>
        <taxon>Bacillus</taxon>
        <taxon>Bacillus cereus group</taxon>
    </lineage>
</organism>
<dbReference type="EMBL" id="AHEJ01000116">
    <property type="protein sequence ID" value="EOP54151.1"/>
    <property type="molecule type" value="Genomic_DNA"/>
</dbReference>
<keyword evidence="1" id="KW-0472">Membrane</keyword>
<sequence>MATKLVSNEFVAMLDLGKVAGDLSARTVGILSVFLVSFANFSSIGIIAGATKGIDENQSNVVSSFGLRLVYGATLVSILSAIIVGVML</sequence>
<gene>
    <name evidence="3" type="ORF">IGU_02615</name>
</gene>
<evidence type="ECO:0000256" key="1">
    <source>
        <dbReference type="SAM" id="Phobius"/>
    </source>
</evidence>
<evidence type="ECO:0000313" key="3">
    <source>
        <dbReference type="EMBL" id="EOP54151.1"/>
    </source>
</evidence>
<evidence type="ECO:0000313" key="4">
    <source>
        <dbReference type="Proteomes" id="UP000013989"/>
    </source>
</evidence>
<dbReference type="PANTHER" id="PTHR10590">
    <property type="entry name" value="SODIUM/NUCLEOSIDE COTRANSPORTER"/>
    <property type="match status" value="1"/>
</dbReference>
<dbReference type="Proteomes" id="UP000013989">
    <property type="component" value="Unassembled WGS sequence"/>
</dbReference>
<dbReference type="InterPro" id="IPR008276">
    <property type="entry name" value="C_nuclsd_transpt"/>
</dbReference>
<keyword evidence="1" id="KW-0812">Transmembrane</keyword>
<dbReference type="PANTHER" id="PTHR10590:SF23">
    <property type="entry name" value="NUPC_NUPG FAMILY NUCLEOSIDE CNT TRANSPORTER"/>
    <property type="match status" value="1"/>
</dbReference>
<feature type="transmembrane region" description="Helical" evidence="1">
    <location>
        <begin position="69"/>
        <end position="87"/>
    </location>
</feature>
<keyword evidence="1" id="KW-1133">Transmembrane helix</keyword>
<feature type="transmembrane region" description="Helical" evidence="1">
    <location>
        <begin position="28"/>
        <end position="49"/>
    </location>
</feature>
<dbReference type="GO" id="GO:0005886">
    <property type="term" value="C:plasma membrane"/>
    <property type="evidence" value="ECO:0007669"/>
    <property type="project" value="TreeGrafter"/>
</dbReference>
<protein>
    <submittedName>
        <fullName evidence="3">Nucleoside permease nupC</fullName>
    </submittedName>
</protein>
<dbReference type="Pfam" id="PF07662">
    <property type="entry name" value="Nucleos_tra2_C"/>
    <property type="match status" value="1"/>
</dbReference>
<dbReference type="InterPro" id="IPR011657">
    <property type="entry name" value="CNT_C_dom"/>
</dbReference>